<protein>
    <recommendedName>
        <fullName evidence="2">Enoyl reductase (ER) domain-containing protein</fullName>
    </recommendedName>
</protein>
<dbReference type="SMART" id="SM00829">
    <property type="entry name" value="PKS_ER"/>
    <property type="match status" value="1"/>
</dbReference>
<gene>
    <name evidence="3" type="ORF">HHI36_001395</name>
</gene>
<dbReference type="SUPFAM" id="SSF51735">
    <property type="entry name" value="NAD(P)-binding Rossmann-fold domains"/>
    <property type="match status" value="1"/>
</dbReference>
<dbReference type="PANTHER" id="PTHR11695">
    <property type="entry name" value="ALCOHOL DEHYDROGENASE RELATED"/>
    <property type="match status" value="1"/>
</dbReference>
<dbReference type="InterPro" id="IPR013154">
    <property type="entry name" value="ADH-like_N"/>
</dbReference>
<keyword evidence="1" id="KW-1133">Transmembrane helix</keyword>
<dbReference type="InterPro" id="IPR036291">
    <property type="entry name" value="NAD(P)-bd_dom_sf"/>
</dbReference>
<dbReference type="Proteomes" id="UP001516400">
    <property type="component" value="Unassembled WGS sequence"/>
</dbReference>
<feature type="transmembrane region" description="Helical" evidence="1">
    <location>
        <begin position="101"/>
        <end position="122"/>
    </location>
</feature>
<dbReference type="EMBL" id="JABFTP020000185">
    <property type="protein sequence ID" value="KAL3286909.1"/>
    <property type="molecule type" value="Genomic_DNA"/>
</dbReference>
<evidence type="ECO:0000259" key="2">
    <source>
        <dbReference type="SMART" id="SM00829"/>
    </source>
</evidence>
<accession>A0ABD2P7A1</accession>
<dbReference type="InterPro" id="IPR020843">
    <property type="entry name" value="ER"/>
</dbReference>
<comment type="caution">
    <text evidence="3">The sequence shown here is derived from an EMBL/GenBank/DDBJ whole genome shotgun (WGS) entry which is preliminary data.</text>
</comment>
<dbReference type="InterPro" id="IPR050700">
    <property type="entry name" value="YIM1/Zinc_Alcohol_DH_Fams"/>
</dbReference>
<dbReference type="Pfam" id="PF08240">
    <property type="entry name" value="ADH_N"/>
    <property type="match status" value="1"/>
</dbReference>
<evidence type="ECO:0000313" key="4">
    <source>
        <dbReference type="Proteomes" id="UP001516400"/>
    </source>
</evidence>
<reference evidence="3 4" key="1">
    <citation type="journal article" date="2021" name="BMC Biol.">
        <title>Horizontally acquired antibacterial genes associated with adaptive radiation of ladybird beetles.</title>
        <authorList>
            <person name="Li H.S."/>
            <person name="Tang X.F."/>
            <person name="Huang Y.H."/>
            <person name="Xu Z.Y."/>
            <person name="Chen M.L."/>
            <person name="Du X.Y."/>
            <person name="Qiu B.Y."/>
            <person name="Chen P.T."/>
            <person name="Zhang W."/>
            <person name="Slipinski A."/>
            <person name="Escalona H.E."/>
            <person name="Waterhouse R.M."/>
            <person name="Zwick A."/>
            <person name="Pang H."/>
        </authorList>
    </citation>
    <scope>NUCLEOTIDE SEQUENCE [LARGE SCALE GENOMIC DNA]</scope>
    <source>
        <strain evidence="3">SYSU2018</strain>
    </source>
</reference>
<dbReference type="Gene3D" id="3.40.50.720">
    <property type="entry name" value="NAD(P)-binding Rossmann-like Domain"/>
    <property type="match status" value="1"/>
</dbReference>
<dbReference type="SUPFAM" id="SSF50129">
    <property type="entry name" value="GroES-like"/>
    <property type="match status" value="1"/>
</dbReference>
<dbReference type="AlphaFoldDB" id="A0ABD2P7A1"/>
<sequence length="490" mass="55562">MDELFFRSSQKFDTLQIQLGLVASQSKDFFHQYSEQSKALILQVWKSSKSIEVQEKLRDLFLYLVDIAEHIQYKVQFYADPRRIYLGFVGVFGRCWTRRDICFGLAGFFLGGMVGLAIGLAIRKEISITRYMQAVQCKFYLGSEAVVVAEDALAPYECDENEVLIDVKAASVQVVDTYICNGYGKTVRQILRRFYEGTKADLPVTLGRDCTGIVTDIGRNVSRIEVGDEVWLSVPFWAQGTMSQSVRVQEIRVGRKPKNVGFEGACSVPYAGCLALSALKKSNVTFENAQEKRVLVHRGCTPIGCALIQILKHWGADVTSTCNKRATPVAKALGSDNVIILADYDDNDPQIEYKTLIKELELRDRYDVIILTAECSISKEELQNFCKYKENILSTLPSELDSDSFGFFRKYFLWLYLWFQWRIEVYTGVSFNKYDEAHICHSALDQLANLVKNGHLQTVVDKVFQPQDIDMALSHIESPQSIGSTVITFR</sequence>
<organism evidence="3 4">
    <name type="scientific">Cryptolaemus montrouzieri</name>
    <dbReference type="NCBI Taxonomy" id="559131"/>
    <lineage>
        <taxon>Eukaryota</taxon>
        <taxon>Metazoa</taxon>
        <taxon>Ecdysozoa</taxon>
        <taxon>Arthropoda</taxon>
        <taxon>Hexapoda</taxon>
        <taxon>Insecta</taxon>
        <taxon>Pterygota</taxon>
        <taxon>Neoptera</taxon>
        <taxon>Endopterygota</taxon>
        <taxon>Coleoptera</taxon>
        <taxon>Polyphaga</taxon>
        <taxon>Cucujiformia</taxon>
        <taxon>Coccinelloidea</taxon>
        <taxon>Coccinellidae</taxon>
        <taxon>Scymninae</taxon>
        <taxon>Scymnini</taxon>
        <taxon>Cryptolaemus</taxon>
    </lineage>
</organism>
<keyword evidence="4" id="KW-1185">Reference proteome</keyword>
<name>A0ABD2P7A1_9CUCU</name>
<dbReference type="PANTHER" id="PTHR11695:SF645">
    <property type="entry name" value="RETICULON-4-INTERACTING PROTEIN 1, MITOCHONDRIAL-LIKE PROTEIN"/>
    <property type="match status" value="1"/>
</dbReference>
<keyword evidence="1" id="KW-0472">Membrane</keyword>
<dbReference type="Gene3D" id="3.90.180.10">
    <property type="entry name" value="Medium-chain alcohol dehydrogenases, catalytic domain"/>
    <property type="match status" value="1"/>
</dbReference>
<dbReference type="InterPro" id="IPR011032">
    <property type="entry name" value="GroES-like_sf"/>
</dbReference>
<evidence type="ECO:0000256" key="1">
    <source>
        <dbReference type="SAM" id="Phobius"/>
    </source>
</evidence>
<feature type="domain" description="Enoyl reductase (ER)" evidence="2">
    <location>
        <begin position="142"/>
        <end position="487"/>
    </location>
</feature>
<proteinExistence type="predicted"/>
<keyword evidence="1" id="KW-0812">Transmembrane</keyword>
<evidence type="ECO:0000313" key="3">
    <source>
        <dbReference type="EMBL" id="KAL3286909.1"/>
    </source>
</evidence>